<dbReference type="Gene3D" id="1.10.10.10">
    <property type="entry name" value="Winged helix-like DNA-binding domain superfamily/Winged helix DNA-binding domain"/>
    <property type="match status" value="1"/>
</dbReference>
<keyword evidence="7" id="KW-1185">Reference proteome</keyword>
<gene>
    <name evidence="6" type="ORF">EV686_11110</name>
</gene>
<keyword evidence="4" id="KW-0804">Transcription</keyword>
<name>A0A4R3UT96_9BURK</name>
<keyword evidence="2" id="KW-0805">Transcription regulation</keyword>
<dbReference type="PANTHER" id="PTHR30419">
    <property type="entry name" value="HTH-TYPE TRANSCRIPTIONAL REGULATOR YBHD"/>
    <property type="match status" value="1"/>
</dbReference>
<evidence type="ECO:0000256" key="1">
    <source>
        <dbReference type="ARBA" id="ARBA00009437"/>
    </source>
</evidence>
<evidence type="ECO:0000256" key="3">
    <source>
        <dbReference type="ARBA" id="ARBA00023125"/>
    </source>
</evidence>
<comment type="caution">
    <text evidence="6">The sequence shown here is derived from an EMBL/GenBank/DDBJ whole genome shotgun (WGS) entry which is preliminary data.</text>
</comment>
<evidence type="ECO:0000256" key="2">
    <source>
        <dbReference type="ARBA" id="ARBA00023015"/>
    </source>
</evidence>
<dbReference type="AlphaFoldDB" id="A0A4R3UT96"/>
<evidence type="ECO:0000313" key="6">
    <source>
        <dbReference type="EMBL" id="TCU93658.1"/>
    </source>
</evidence>
<dbReference type="EMBL" id="SMBX01000011">
    <property type="protein sequence ID" value="TCU93658.1"/>
    <property type="molecule type" value="Genomic_DNA"/>
</dbReference>
<evidence type="ECO:0000259" key="5">
    <source>
        <dbReference type="PROSITE" id="PS50931"/>
    </source>
</evidence>
<sequence length="310" mass="34455">MADKIDIQTLRLFLKIAELGNISRAADACGLSQPSVSRSLKALEQSLNAPLFHRTGHGVQPTAIGALAIERARMVVDGCDGFVRDIREQANGPSGIVSVALLTAYMRAFAADLFDEVRRKYPGVMLRMVESFSVQHEEWLAKGQVDIALITQYRAPRVANEDVLAQSDLALVGQKPPTADKSDILFRDLNGLPLVLPATPNGLRVRMEEEAHRQGVQLRVIFEADSLEAQLALIRRYDCYAIWSEHLVRQENYDSEFHACRITQPSLPRYVVLRTTTHPPLSRAAREVALILRRLIGNAHQICNNNGPCS</sequence>
<evidence type="ECO:0000256" key="4">
    <source>
        <dbReference type="ARBA" id="ARBA00023163"/>
    </source>
</evidence>
<dbReference type="SUPFAM" id="SSF53850">
    <property type="entry name" value="Periplasmic binding protein-like II"/>
    <property type="match status" value="1"/>
</dbReference>
<dbReference type="RefSeq" id="WP_132478013.1">
    <property type="nucleotide sequence ID" value="NZ_JBHRVM010000001.1"/>
</dbReference>
<dbReference type="Pfam" id="PF03466">
    <property type="entry name" value="LysR_substrate"/>
    <property type="match status" value="1"/>
</dbReference>
<dbReference type="InterPro" id="IPR036390">
    <property type="entry name" value="WH_DNA-bd_sf"/>
</dbReference>
<dbReference type="InterPro" id="IPR005119">
    <property type="entry name" value="LysR_subst-bd"/>
</dbReference>
<evidence type="ECO:0000313" key="7">
    <source>
        <dbReference type="Proteomes" id="UP000294692"/>
    </source>
</evidence>
<dbReference type="InterPro" id="IPR036388">
    <property type="entry name" value="WH-like_DNA-bd_sf"/>
</dbReference>
<comment type="similarity">
    <text evidence="1">Belongs to the LysR transcriptional regulatory family.</text>
</comment>
<proteinExistence type="inferred from homology"/>
<dbReference type="InterPro" id="IPR050950">
    <property type="entry name" value="HTH-type_LysR_regulators"/>
</dbReference>
<dbReference type="PANTHER" id="PTHR30419:SF8">
    <property type="entry name" value="NITROGEN ASSIMILATION TRANSCRIPTIONAL ACTIVATOR-RELATED"/>
    <property type="match status" value="1"/>
</dbReference>
<protein>
    <submittedName>
        <fullName evidence="6">DNA-binding transcriptional LysR family regulator</fullName>
    </submittedName>
</protein>
<reference evidence="6 7" key="1">
    <citation type="submission" date="2019-03" db="EMBL/GenBank/DDBJ databases">
        <title>Genomic Encyclopedia of Type Strains, Phase IV (KMG-IV): sequencing the most valuable type-strain genomes for metagenomic binning, comparative biology and taxonomic classification.</title>
        <authorList>
            <person name="Goeker M."/>
        </authorList>
    </citation>
    <scope>NUCLEOTIDE SEQUENCE [LARGE SCALE GENOMIC DNA]</scope>
    <source>
        <strain evidence="6 7">DSM 100048</strain>
    </source>
</reference>
<organism evidence="6 7">
    <name type="scientific">Paracandidimonas soli</name>
    <dbReference type="NCBI Taxonomy" id="1917182"/>
    <lineage>
        <taxon>Bacteria</taxon>
        <taxon>Pseudomonadati</taxon>
        <taxon>Pseudomonadota</taxon>
        <taxon>Betaproteobacteria</taxon>
        <taxon>Burkholderiales</taxon>
        <taxon>Alcaligenaceae</taxon>
        <taxon>Paracandidimonas</taxon>
    </lineage>
</organism>
<dbReference type="Proteomes" id="UP000294692">
    <property type="component" value="Unassembled WGS sequence"/>
</dbReference>
<keyword evidence="3 6" id="KW-0238">DNA-binding</keyword>
<dbReference type="GO" id="GO:0003677">
    <property type="term" value="F:DNA binding"/>
    <property type="evidence" value="ECO:0007669"/>
    <property type="project" value="UniProtKB-KW"/>
</dbReference>
<dbReference type="OrthoDB" id="8587114at2"/>
<dbReference type="FunFam" id="1.10.10.10:FF:000001">
    <property type="entry name" value="LysR family transcriptional regulator"/>
    <property type="match status" value="1"/>
</dbReference>
<dbReference type="InterPro" id="IPR000847">
    <property type="entry name" value="LysR_HTH_N"/>
</dbReference>
<dbReference type="Pfam" id="PF00126">
    <property type="entry name" value="HTH_1"/>
    <property type="match status" value="1"/>
</dbReference>
<accession>A0A4R3UT96</accession>
<dbReference type="SUPFAM" id="SSF46785">
    <property type="entry name" value="Winged helix' DNA-binding domain"/>
    <property type="match status" value="1"/>
</dbReference>
<dbReference type="GO" id="GO:0003700">
    <property type="term" value="F:DNA-binding transcription factor activity"/>
    <property type="evidence" value="ECO:0007669"/>
    <property type="project" value="InterPro"/>
</dbReference>
<dbReference type="PROSITE" id="PS50931">
    <property type="entry name" value="HTH_LYSR"/>
    <property type="match status" value="1"/>
</dbReference>
<dbReference type="GO" id="GO:0005829">
    <property type="term" value="C:cytosol"/>
    <property type="evidence" value="ECO:0007669"/>
    <property type="project" value="TreeGrafter"/>
</dbReference>
<feature type="domain" description="HTH lysR-type" evidence="5">
    <location>
        <begin position="5"/>
        <end position="62"/>
    </location>
</feature>
<dbReference type="PRINTS" id="PR00039">
    <property type="entry name" value="HTHLYSR"/>
</dbReference>
<dbReference type="Gene3D" id="3.40.190.290">
    <property type="match status" value="1"/>
</dbReference>